<gene>
    <name evidence="3" type="ORF">GUITHDRAFT_161442</name>
</gene>
<feature type="compositionally biased region" description="Acidic residues" evidence="2">
    <location>
        <begin position="915"/>
        <end position="943"/>
    </location>
</feature>
<reference evidence="4" key="3">
    <citation type="submission" date="2015-06" db="UniProtKB">
        <authorList>
            <consortium name="EnsemblProtists"/>
        </authorList>
    </citation>
    <scope>IDENTIFICATION</scope>
</reference>
<dbReference type="Proteomes" id="UP000011087">
    <property type="component" value="Unassembled WGS sequence"/>
</dbReference>
<proteinExistence type="predicted"/>
<sequence>MSDDAYLEGIKTQYVFHCHDRSGSAEILVDVGISWSDFLSDLRQEFGRNVNFTYRRDEEEVEVKNERDFDEFCGYCDEEQVASMDIYIKDKPMSELEVAQRSFSSPRDILGASVQKDNLYALRPPTRHVRPSTAGARRPNVNGKSIANPSKRAAWEKQGGGGGGGGGGSSPKPKRQARIADERLDKETLQHKVNELQRQINVLVDEKTRLHADYARLQQDFNKVLRENEELFRAKAGSAAVKGGASSHLVHNMKKRIKELEGLVSSKEEEMKKLKMDTRVTRLTELEVERDAFLQEVRRLQRENRKVTSDMQKIQMGFSANNEEHTMNYKELYRMYQIVVKDNNEMKKRAETVEAKSSELRESFQIAQRANEKLRKELHAAKASLRKAAAEGGSSEGLRSTAQQRKGKEEALEKRVKELLANQKRLDLALNRISRERDAAEAGRLDKEAEVKKLTEQKKMLQMELHALGANVKTGKKGAGEKAEMMCFYCEDRTSNHVRVQFVNARISFADFQDILRRLFDRQGLVTFTYEEGGEERRVRDAETFSRCKEEVENSYSGQGDQAIVIHLDAQRSLGPRESEEQGEGEEELEELEESGGIPDGGGQSRLLEKVGDEGGRKRSFSCKLRCHYEEETIDEVEVDDNTRWIDFLALLRHILKDDATFTYLRRTKEEEKEEEKEEMVQVNNAREFAAFLASLRGSDASMEEIFLVRRESAAFFPSRKESTKRAEIKHGVQDALRQLSSEATSDWPRVDDEERDSHVREREEEDKQRERMRREEEEDKKKRGEIRKQQQEHQQEHQPTEIISKPKQINSDLSELTVELAEPFVEEQVKVQARSSQPARETAGERGDKKTSRRVDEEVAREERYSPAAPVEDEGTSPEYGNDFEEVRDEEVVEEEEEEQRSGQLKASGGVDETTVDDYLEEDEEDPFQVDEEEEIIEDDDFGNVGEEGMYEDDDFE</sequence>
<keyword evidence="5" id="KW-1185">Reference proteome</keyword>
<feature type="compositionally biased region" description="Basic and acidic residues" evidence="2">
    <location>
        <begin position="843"/>
        <end position="866"/>
    </location>
</feature>
<evidence type="ECO:0000313" key="5">
    <source>
        <dbReference type="Proteomes" id="UP000011087"/>
    </source>
</evidence>
<dbReference type="STRING" id="905079.L1JUU8"/>
<evidence type="ECO:0000256" key="2">
    <source>
        <dbReference type="SAM" id="MobiDB-lite"/>
    </source>
</evidence>
<accession>L1JUU8</accession>
<dbReference type="KEGG" id="gtt:GUITHDRAFT_161442"/>
<evidence type="ECO:0000313" key="3">
    <source>
        <dbReference type="EMBL" id="EKX51853.1"/>
    </source>
</evidence>
<dbReference type="RefSeq" id="XP_005838833.1">
    <property type="nucleotide sequence ID" value="XM_005838776.1"/>
</dbReference>
<dbReference type="OMA" id="FEEYNDQ"/>
<feature type="compositionally biased region" description="Acidic residues" evidence="2">
    <location>
        <begin position="581"/>
        <end position="594"/>
    </location>
</feature>
<keyword evidence="1" id="KW-0175">Coiled coil</keyword>
<feature type="compositionally biased region" description="Acidic residues" evidence="2">
    <location>
        <begin position="872"/>
        <end position="900"/>
    </location>
</feature>
<protein>
    <submittedName>
        <fullName evidence="3 4">Uncharacterized protein</fullName>
    </submittedName>
</protein>
<dbReference type="HOGENOM" id="CLU_308258_0_0_1"/>
<dbReference type="PaxDb" id="55529-EKX51853"/>
<feature type="compositionally biased region" description="Basic and acidic residues" evidence="2">
    <location>
        <begin position="749"/>
        <end position="800"/>
    </location>
</feature>
<feature type="compositionally biased region" description="Gly residues" evidence="2">
    <location>
        <begin position="158"/>
        <end position="169"/>
    </location>
</feature>
<reference evidence="5" key="2">
    <citation type="submission" date="2012-11" db="EMBL/GenBank/DDBJ databases">
        <authorList>
            <person name="Kuo A."/>
            <person name="Curtis B.A."/>
            <person name="Tanifuji G."/>
            <person name="Burki F."/>
            <person name="Gruber A."/>
            <person name="Irimia M."/>
            <person name="Maruyama S."/>
            <person name="Arias M.C."/>
            <person name="Ball S.G."/>
            <person name="Gile G.H."/>
            <person name="Hirakawa Y."/>
            <person name="Hopkins J.F."/>
            <person name="Rensing S.A."/>
            <person name="Schmutz J."/>
            <person name="Symeonidi A."/>
            <person name="Elias M."/>
            <person name="Eveleigh R.J."/>
            <person name="Herman E.K."/>
            <person name="Klute M.J."/>
            <person name="Nakayama T."/>
            <person name="Obornik M."/>
            <person name="Reyes-Prieto A."/>
            <person name="Armbrust E.V."/>
            <person name="Aves S.J."/>
            <person name="Beiko R.G."/>
            <person name="Coutinho P."/>
            <person name="Dacks J.B."/>
            <person name="Durnford D.G."/>
            <person name="Fast N.M."/>
            <person name="Green B.R."/>
            <person name="Grisdale C."/>
            <person name="Hempe F."/>
            <person name="Henrissat B."/>
            <person name="Hoppner M.P."/>
            <person name="Ishida K.-I."/>
            <person name="Kim E."/>
            <person name="Koreny L."/>
            <person name="Kroth P.G."/>
            <person name="Liu Y."/>
            <person name="Malik S.-B."/>
            <person name="Maier U.G."/>
            <person name="McRose D."/>
            <person name="Mock T."/>
            <person name="Neilson J.A."/>
            <person name="Onodera N.T."/>
            <person name="Poole A.M."/>
            <person name="Pritham E.J."/>
            <person name="Richards T.A."/>
            <person name="Rocap G."/>
            <person name="Roy S.W."/>
            <person name="Sarai C."/>
            <person name="Schaack S."/>
            <person name="Shirato S."/>
            <person name="Slamovits C.H."/>
            <person name="Spencer D.F."/>
            <person name="Suzuki S."/>
            <person name="Worden A.Z."/>
            <person name="Zauner S."/>
            <person name="Barry K."/>
            <person name="Bell C."/>
            <person name="Bharti A.K."/>
            <person name="Crow J.A."/>
            <person name="Grimwood J."/>
            <person name="Kramer R."/>
            <person name="Lindquist E."/>
            <person name="Lucas S."/>
            <person name="Salamov A."/>
            <person name="McFadden G.I."/>
            <person name="Lane C.E."/>
            <person name="Keeling P.J."/>
            <person name="Gray M.W."/>
            <person name="Grigoriev I.V."/>
            <person name="Archibald J.M."/>
        </authorList>
    </citation>
    <scope>NUCLEOTIDE SEQUENCE</scope>
    <source>
        <strain evidence="5">CCMP2712</strain>
    </source>
</reference>
<name>L1JUU8_GUITC</name>
<feature type="region of interest" description="Disordered" evidence="2">
    <location>
        <begin position="573"/>
        <end position="613"/>
    </location>
</feature>
<feature type="region of interest" description="Disordered" evidence="2">
    <location>
        <begin position="120"/>
        <end position="177"/>
    </location>
</feature>
<dbReference type="GeneID" id="17308414"/>
<feature type="region of interest" description="Disordered" evidence="2">
    <location>
        <begin position="387"/>
        <end position="410"/>
    </location>
</feature>
<reference evidence="3 5" key="1">
    <citation type="journal article" date="2012" name="Nature">
        <title>Algal genomes reveal evolutionary mosaicism and the fate of nucleomorphs.</title>
        <authorList>
            <consortium name="DOE Joint Genome Institute"/>
            <person name="Curtis B.A."/>
            <person name="Tanifuji G."/>
            <person name="Burki F."/>
            <person name="Gruber A."/>
            <person name="Irimia M."/>
            <person name="Maruyama S."/>
            <person name="Arias M.C."/>
            <person name="Ball S.G."/>
            <person name="Gile G.H."/>
            <person name="Hirakawa Y."/>
            <person name="Hopkins J.F."/>
            <person name="Kuo A."/>
            <person name="Rensing S.A."/>
            <person name="Schmutz J."/>
            <person name="Symeonidi A."/>
            <person name="Elias M."/>
            <person name="Eveleigh R.J."/>
            <person name="Herman E.K."/>
            <person name="Klute M.J."/>
            <person name="Nakayama T."/>
            <person name="Obornik M."/>
            <person name="Reyes-Prieto A."/>
            <person name="Armbrust E.V."/>
            <person name="Aves S.J."/>
            <person name="Beiko R.G."/>
            <person name="Coutinho P."/>
            <person name="Dacks J.B."/>
            <person name="Durnford D.G."/>
            <person name="Fast N.M."/>
            <person name="Green B.R."/>
            <person name="Grisdale C.J."/>
            <person name="Hempel F."/>
            <person name="Henrissat B."/>
            <person name="Hoppner M.P."/>
            <person name="Ishida K."/>
            <person name="Kim E."/>
            <person name="Koreny L."/>
            <person name="Kroth P.G."/>
            <person name="Liu Y."/>
            <person name="Malik S.B."/>
            <person name="Maier U.G."/>
            <person name="McRose D."/>
            <person name="Mock T."/>
            <person name="Neilson J.A."/>
            <person name="Onodera N.T."/>
            <person name="Poole A.M."/>
            <person name="Pritham E.J."/>
            <person name="Richards T.A."/>
            <person name="Rocap G."/>
            <person name="Roy S.W."/>
            <person name="Sarai C."/>
            <person name="Schaack S."/>
            <person name="Shirato S."/>
            <person name="Slamovits C.H."/>
            <person name="Spencer D.F."/>
            <person name="Suzuki S."/>
            <person name="Worden A.Z."/>
            <person name="Zauner S."/>
            <person name="Barry K."/>
            <person name="Bell C."/>
            <person name="Bharti A.K."/>
            <person name="Crow J.A."/>
            <person name="Grimwood J."/>
            <person name="Kramer R."/>
            <person name="Lindquist E."/>
            <person name="Lucas S."/>
            <person name="Salamov A."/>
            <person name="McFadden G.I."/>
            <person name="Lane C.E."/>
            <person name="Keeling P.J."/>
            <person name="Gray M.W."/>
            <person name="Grigoriev I.V."/>
            <person name="Archibald J.M."/>
        </authorList>
    </citation>
    <scope>NUCLEOTIDE SEQUENCE</scope>
    <source>
        <strain evidence="3 5">CCMP2712</strain>
    </source>
</reference>
<dbReference type="EnsemblProtists" id="EKX51853">
    <property type="protein sequence ID" value="EKX51853"/>
    <property type="gene ID" value="GUITHDRAFT_161442"/>
</dbReference>
<dbReference type="EMBL" id="JH992974">
    <property type="protein sequence ID" value="EKX51853.1"/>
    <property type="molecule type" value="Genomic_DNA"/>
</dbReference>
<dbReference type="OrthoDB" id="10641413at2759"/>
<dbReference type="AlphaFoldDB" id="L1JUU8"/>
<feature type="coiled-coil region" evidence="1">
    <location>
        <begin position="179"/>
        <end position="310"/>
    </location>
</feature>
<feature type="region of interest" description="Disordered" evidence="2">
    <location>
        <begin position="828"/>
        <end position="958"/>
    </location>
</feature>
<feature type="region of interest" description="Disordered" evidence="2">
    <location>
        <begin position="740"/>
        <end position="810"/>
    </location>
</feature>
<evidence type="ECO:0000313" key="4">
    <source>
        <dbReference type="EnsemblProtists" id="EKX51853"/>
    </source>
</evidence>
<organism evidence="3">
    <name type="scientific">Guillardia theta (strain CCMP2712)</name>
    <name type="common">Cryptophyte</name>
    <dbReference type="NCBI Taxonomy" id="905079"/>
    <lineage>
        <taxon>Eukaryota</taxon>
        <taxon>Cryptophyceae</taxon>
        <taxon>Pyrenomonadales</taxon>
        <taxon>Geminigeraceae</taxon>
        <taxon>Guillardia</taxon>
    </lineage>
</organism>
<evidence type="ECO:0000256" key="1">
    <source>
        <dbReference type="SAM" id="Coils"/>
    </source>
</evidence>